<evidence type="ECO:0000259" key="4">
    <source>
        <dbReference type="Pfam" id="PF13649"/>
    </source>
</evidence>
<dbReference type="CDD" id="cd02440">
    <property type="entry name" value="AdoMet_MTases"/>
    <property type="match status" value="1"/>
</dbReference>
<keyword evidence="3" id="KW-0472">Membrane</keyword>
<dbReference type="EMBL" id="FZQP02001793">
    <property type="protein sequence ID" value="VVC93883.1"/>
    <property type="molecule type" value="Genomic_DNA"/>
</dbReference>
<keyword evidence="3" id="KW-1133">Transmembrane helix</keyword>
<reference evidence="5 6" key="1">
    <citation type="submission" date="2017-07" db="EMBL/GenBank/DDBJ databases">
        <authorList>
            <person name="Talla V."/>
            <person name="Backstrom N."/>
        </authorList>
    </citation>
    <scope>NUCLEOTIDE SEQUENCE [LARGE SCALE GENOMIC DNA]</scope>
</reference>
<feature type="transmembrane region" description="Helical" evidence="3">
    <location>
        <begin position="238"/>
        <end position="259"/>
    </location>
</feature>
<evidence type="ECO:0000256" key="2">
    <source>
        <dbReference type="ARBA" id="ARBA00022679"/>
    </source>
</evidence>
<organism evidence="5 6">
    <name type="scientific">Leptidea sinapis</name>
    <dbReference type="NCBI Taxonomy" id="189913"/>
    <lineage>
        <taxon>Eukaryota</taxon>
        <taxon>Metazoa</taxon>
        <taxon>Ecdysozoa</taxon>
        <taxon>Arthropoda</taxon>
        <taxon>Hexapoda</taxon>
        <taxon>Insecta</taxon>
        <taxon>Pterygota</taxon>
        <taxon>Neoptera</taxon>
        <taxon>Endopterygota</taxon>
        <taxon>Lepidoptera</taxon>
        <taxon>Glossata</taxon>
        <taxon>Ditrysia</taxon>
        <taxon>Papilionoidea</taxon>
        <taxon>Pieridae</taxon>
        <taxon>Dismorphiinae</taxon>
        <taxon>Leptidea</taxon>
    </lineage>
</organism>
<dbReference type="SUPFAM" id="SSF53335">
    <property type="entry name" value="S-adenosyl-L-methionine-dependent methyltransferases"/>
    <property type="match status" value="1"/>
</dbReference>
<keyword evidence="1" id="KW-0489">Methyltransferase</keyword>
<feature type="non-terminal residue" evidence="5">
    <location>
        <position position="260"/>
    </location>
</feature>
<evidence type="ECO:0000313" key="5">
    <source>
        <dbReference type="EMBL" id="VVC93883.1"/>
    </source>
</evidence>
<protein>
    <recommendedName>
        <fullName evidence="4">Methyltransferase domain-containing protein</fullName>
    </recommendedName>
</protein>
<dbReference type="PANTHER" id="PTHR43861">
    <property type="entry name" value="TRANS-ACONITATE 2-METHYLTRANSFERASE-RELATED"/>
    <property type="match status" value="1"/>
</dbReference>
<dbReference type="InterPro" id="IPR041698">
    <property type="entry name" value="Methyltransf_25"/>
</dbReference>
<name>A0A5E4Q913_9NEOP</name>
<evidence type="ECO:0000256" key="3">
    <source>
        <dbReference type="SAM" id="Phobius"/>
    </source>
</evidence>
<dbReference type="PANTHER" id="PTHR43861:SF1">
    <property type="entry name" value="TRANS-ACONITATE 2-METHYLTRANSFERASE"/>
    <property type="match status" value="1"/>
</dbReference>
<keyword evidence="2" id="KW-0808">Transferase</keyword>
<evidence type="ECO:0000256" key="1">
    <source>
        <dbReference type="ARBA" id="ARBA00022603"/>
    </source>
</evidence>
<dbReference type="GO" id="GO:0032259">
    <property type="term" value="P:methylation"/>
    <property type="evidence" value="ECO:0007669"/>
    <property type="project" value="UniProtKB-KW"/>
</dbReference>
<dbReference type="InterPro" id="IPR029063">
    <property type="entry name" value="SAM-dependent_MTases_sf"/>
</dbReference>
<keyword evidence="6" id="KW-1185">Reference proteome</keyword>
<accession>A0A5E4Q913</accession>
<dbReference type="GO" id="GO:0008168">
    <property type="term" value="F:methyltransferase activity"/>
    <property type="evidence" value="ECO:0007669"/>
    <property type="project" value="UniProtKB-KW"/>
</dbReference>
<dbReference type="Proteomes" id="UP000324832">
    <property type="component" value="Unassembled WGS sequence"/>
</dbReference>
<gene>
    <name evidence="5" type="ORF">LSINAPIS_LOCUS5981</name>
</gene>
<dbReference type="Gene3D" id="3.40.50.150">
    <property type="entry name" value="Vaccinia Virus protein VP39"/>
    <property type="match status" value="1"/>
</dbReference>
<sequence>MNNAELYQRSNTLQKRDALDCLEEYKKKLNWKNYETVIDIGCGDGSVTTGILRKFLPNDFKQLIGCDISDKMIDYANMKHTSDYVKFIVMDIAGNLPDDMKGVFNHAFSFYTLHWIKQQEVTFRNIFKLLAEGGDCLLVFLGHMPVFDVYRILARSHRWRYWLKDDPEKEIRRMMCKIGAVKAVNPFNLPEDCLDEFLEDYVSVVRDMKLIENDDNLESSVKVNTNYNLITVYGISQIFIYLIQILLFIYLNLFILQILN</sequence>
<dbReference type="AlphaFoldDB" id="A0A5E4Q913"/>
<dbReference type="Pfam" id="PF13649">
    <property type="entry name" value="Methyltransf_25"/>
    <property type="match status" value="1"/>
</dbReference>
<evidence type="ECO:0000313" key="6">
    <source>
        <dbReference type="Proteomes" id="UP000324832"/>
    </source>
</evidence>
<keyword evidence="3" id="KW-0812">Transmembrane</keyword>
<feature type="domain" description="Methyltransferase" evidence="4">
    <location>
        <begin position="37"/>
        <end position="134"/>
    </location>
</feature>
<proteinExistence type="predicted"/>